<sequence>MKAGYILIVTGLIAACAGLPARGSDGPGGWPDLIGPPLVLQDSSEAADIRVALARTSETVPALFRLTLSRAKSEMAAFGRDAEAEYAEFGDDPDYPWRPWSYDIVFEERYAREPVFSLLESKFTYTGGAHPNTDFDVINFDVRSGREFGLFELFGDLSDGAPVLAAMTEFTRRDLAAQKSERFGETVGEGDESLDVVTPTADTFRLFTLTPARDAAGAAGITVHFPPYAVGAYAEGSYEVFIPAEVFAPYLTPEYASLFGGEPVGLESVTNWEFPGALLLSASPRNGEAVSSPLALSGEAPSHWFFEGVAGVEVLDENGTSLGTGYVTWDTAVPTSGIAAGMVAYSGTVEFAEPTGQTGIVVISEDDPSDGEAGPVERVPIYVEFD</sequence>
<evidence type="ECO:0000259" key="1">
    <source>
        <dbReference type="Pfam" id="PF10648"/>
    </source>
</evidence>
<dbReference type="InterPro" id="IPR025303">
    <property type="entry name" value="PdaC"/>
</dbReference>
<comment type="caution">
    <text evidence="4">The sequence shown here is derived from an EMBL/GenBank/DDBJ whole genome shotgun (WGS) entry which is preliminary data.</text>
</comment>
<dbReference type="PROSITE" id="PS51257">
    <property type="entry name" value="PROKAR_LIPOPROTEIN"/>
    <property type="match status" value="1"/>
</dbReference>
<dbReference type="Gene3D" id="3.30.565.40">
    <property type="entry name" value="Fervidobacterium nodosum Rt17-B1 like"/>
    <property type="match status" value="1"/>
</dbReference>
<proteinExistence type="predicted"/>
<accession>A0AAW9RNG9</accession>
<dbReference type="EMBL" id="JAZHOF010000003">
    <property type="protein sequence ID" value="MEJ8571351.1"/>
    <property type="molecule type" value="Genomic_DNA"/>
</dbReference>
<feature type="domain" description="Bacterial spore germination immunoglobulin-like" evidence="1">
    <location>
        <begin position="283"/>
        <end position="372"/>
    </location>
</feature>
<dbReference type="InterPro" id="IPR037126">
    <property type="entry name" value="PdaC/RsiV-like_sf"/>
</dbReference>
<name>A0AAW9RNG9_9HYPH</name>
<dbReference type="InterPro" id="IPR021729">
    <property type="entry name" value="DUF3298"/>
</dbReference>
<keyword evidence="5" id="KW-1185">Reference proteome</keyword>
<reference evidence="4 5" key="1">
    <citation type="submission" date="2024-02" db="EMBL/GenBank/DDBJ databases">
        <title>Genome analysis and characterization of Microbaculum marinisediminis sp. nov., isolated from marine sediment.</title>
        <authorList>
            <person name="Du Z.-J."/>
            <person name="Ye Y.-Q."/>
            <person name="Zhang Z.-R."/>
            <person name="Yuan S.-M."/>
            <person name="Zhang X.-Y."/>
        </authorList>
    </citation>
    <scope>NUCLEOTIDE SEQUENCE [LARGE SCALE GENOMIC DNA]</scope>
    <source>
        <strain evidence="4 5">SDUM1044001</strain>
    </source>
</reference>
<feature type="domain" description="Deacetylase PdaC" evidence="3">
    <location>
        <begin position="71"/>
        <end position="133"/>
    </location>
</feature>
<evidence type="ECO:0000313" key="5">
    <source>
        <dbReference type="Proteomes" id="UP001378188"/>
    </source>
</evidence>
<evidence type="ECO:0000313" key="4">
    <source>
        <dbReference type="EMBL" id="MEJ8571351.1"/>
    </source>
</evidence>
<dbReference type="Gene3D" id="3.90.640.20">
    <property type="entry name" value="Heat-shock cognate protein, ATPase"/>
    <property type="match status" value="1"/>
</dbReference>
<protein>
    <submittedName>
        <fullName evidence="4">Gmad2 immunoglobulin-like domain-containing protein</fullName>
    </submittedName>
</protein>
<organism evidence="4 5">
    <name type="scientific">Microbaculum marinum</name>
    <dbReference type="NCBI Taxonomy" id="1764581"/>
    <lineage>
        <taxon>Bacteria</taxon>
        <taxon>Pseudomonadati</taxon>
        <taxon>Pseudomonadota</taxon>
        <taxon>Alphaproteobacteria</taxon>
        <taxon>Hyphomicrobiales</taxon>
        <taxon>Tepidamorphaceae</taxon>
        <taxon>Microbaculum</taxon>
    </lineage>
</organism>
<dbReference type="Proteomes" id="UP001378188">
    <property type="component" value="Unassembled WGS sequence"/>
</dbReference>
<dbReference type="Pfam" id="PF10648">
    <property type="entry name" value="Gmad2"/>
    <property type="match status" value="1"/>
</dbReference>
<dbReference type="InterPro" id="IPR018911">
    <property type="entry name" value="Gmad2_Ig-like_dom"/>
</dbReference>
<gene>
    <name evidence="4" type="ORF">V3328_07705</name>
</gene>
<dbReference type="RefSeq" id="WP_340329053.1">
    <property type="nucleotide sequence ID" value="NZ_JAZHOF010000003.1"/>
</dbReference>
<evidence type="ECO:0000259" key="3">
    <source>
        <dbReference type="Pfam" id="PF13739"/>
    </source>
</evidence>
<dbReference type="Pfam" id="PF13739">
    <property type="entry name" value="PdaC"/>
    <property type="match status" value="1"/>
</dbReference>
<feature type="domain" description="DUF3298" evidence="2">
    <location>
        <begin position="164"/>
        <end position="244"/>
    </location>
</feature>
<dbReference type="Pfam" id="PF11738">
    <property type="entry name" value="DUF3298"/>
    <property type="match status" value="1"/>
</dbReference>
<dbReference type="AlphaFoldDB" id="A0AAW9RNG9"/>
<evidence type="ECO:0000259" key="2">
    <source>
        <dbReference type="Pfam" id="PF11738"/>
    </source>
</evidence>